<proteinExistence type="predicted"/>
<gene>
    <name evidence="1" type="ORF">MSIBF_A1760010</name>
</gene>
<dbReference type="EMBL" id="CCXY01000086">
    <property type="protein sequence ID" value="CEG11888.1"/>
    <property type="molecule type" value="Genomic_DNA"/>
</dbReference>
<sequence length="32" mass="3720">MKQIAGIKKHVVDMKYMLTYDDMASLEEAKMT</sequence>
<accession>A0A098E7A8</accession>
<protein>
    <submittedName>
        <fullName evidence="1">Uncharacterized protein</fullName>
    </submittedName>
</protein>
<name>A0A098E7A8_9ZZZZ</name>
<organism evidence="1">
    <name type="scientific">groundwater metagenome</name>
    <dbReference type="NCBI Taxonomy" id="717931"/>
    <lineage>
        <taxon>unclassified sequences</taxon>
        <taxon>metagenomes</taxon>
        <taxon>ecological metagenomes</taxon>
    </lineage>
</organism>
<reference evidence="1" key="1">
    <citation type="submission" date="2014-09" db="EMBL/GenBank/DDBJ databases">
        <authorList>
            <person name="Probst J Alexander"/>
        </authorList>
    </citation>
    <scope>NUCLEOTIDE SEQUENCE</scope>
</reference>
<dbReference type="AlphaFoldDB" id="A0A098E7A8"/>
<evidence type="ECO:0000313" key="1">
    <source>
        <dbReference type="EMBL" id="CEG11888.1"/>
    </source>
</evidence>